<dbReference type="PANTHER" id="PTHR31528">
    <property type="entry name" value="4-AMINO-5-HYDROXYMETHYL-2-METHYLPYRIMIDINE PHOSPHATE SYNTHASE THI11-RELATED"/>
    <property type="match status" value="1"/>
</dbReference>
<evidence type="ECO:0000256" key="7">
    <source>
        <dbReference type="ARBA" id="ARBA00022898"/>
    </source>
</evidence>
<evidence type="ECO:0000256" key="12">
    <source>
        <dbReference type="SAM" id="SignalP"/>
    </source>
</evidence>
<keyword evidence="6" id="KW-0479">Metal-binding</keyword>
<comment type="subunit">
    <text evidence="4">Homodimer.</text>
</comment>
<dbReference type="EMBL" id="FNUY01000012">
    <property type="protein sequence ID" value="SEG75666.1"/>
    <property type="molecule type" value="Genomic_DNA"/>
</dbReference>
<evidence type="ECO:0000256" key="11">
    <source>
        <dbReference type="ARBA" id="ARBA00048179"/>
    </source>
</evidence>
<dbReference type="Pfam" id="PF09084">
    <property type="entry name" value="NMT1"/>
    <property type="match status" value="1"/>
</dbReference>
<evidence type="ECO:0000313" key="14">
    <source>
        <dbReference type="EMBL" id="SEG75666.1"/>
    </source>
</evidence>
<dbReference type="SUPFAM" id="SSF53850">
    <property type="entry name" value="Periplasmic binding protein-like II"/>
    <property type="match status" value="1"/>
</dbReference>
<comment type="function">
    <text evidence="1">Responsible for the formation of the pyrimidine heterocycle in the thiamine biosynthesis pathway. Catalyzes the formation of hydroxymethylpyrimidine phosphate (HMP-P) from histidine and pyridoxal phosphate (PLP). The protein uses PLP and the active site histidine to form HMP-P, generating an inactive enzyme. The enzyme can only undergo a single turnover, which suggests it is a suicide enzyme.</text>
</comment>
<evidence type="ECO:0000256" key="9">
    <source>
        <dbReference type="ARBA" id="ARBA00023004"/>
    </source>
</evidence>
<dbReference type="RefSeq" id="WP_160115881.1">
    <property type="nucleotide sequence ID" value="NZ_FNUY01000012.1"/>
</dbReference>
<comment type="catalytic activity">
    <reaction evidence="11">
        <text>N(6)-(pyridoxal phosphate)-L-lysyl-[4-amino-5-hydroxymethyl-2-methylpyrimidine phosphate synthase] + L-histidyl-[4-amino-5-hydroxymethyl-2-methylpyrimidine phosphate synthase] + 2 Fe(3+) + 4 H2O = L-lysyl-[4-amino-5-hydroxymethyl-2-methylpyrimidine phosphate synthase] + (2S)-2-amino-5-hydroxy-4-oxopentanoyl-[4-amino-5-hydroxymethyl-2-methylpyrimidine phosphate synthase] + 4-amino-2-methyl-5-(phosphooxymethyl)pyrimidine + 3-oxopropanoate + 2 Fe(2+) + 2 H(+)</text>
        <dbReference type="Rhea" id="RHEA:65756"/>
        <dbReference type="Rhea" id="RHEA-COMP:16892"/>
        <dbReference type="Rhea" id="RHEA-COMP:16893"/>
        <dbReference type="Rhea" id="RHEA-COMP:16894"/>
        <dbReference type="Rhea" id="RHEA-COMP:16895"/>
        <dbReference type="ChEBI" id="CHEBI:15377"/>
        <dbReference type="ChEBI" id="CHEBI:15378"/>
        <dbReference type="ChEBI" id="CHEBI:29033"/>
        <dbReference type="ChEBI" id="CHEBI:29034"/>
        <dbReference type="ChEBI" id="CHEBI:29969"/>
        <dbReference type="ChEBI" id="CHEBI:29979"/>
        <dbReference type="ChEBI" id="CHEBI:33190"/>
        <dbReference type="ChEBI" id="CHEBI:58354"/>
        <dbReference type="ChEBI" id="CHEBI:143915"/>
        <dbReference type="ChEBI" id="CHEBI:157692"/>
    </reaction>
    <physiologicalReaction direction="left-to-right" evidence="11">
        <dbReference type="Rhea" id="RHEA:65757"/>
    </physiologicalReaction>
</comment>
<gene>
    <name evidence="14" type="ORF">SAMN04488115_11226</name>
</gene>
<evidence type="ECO:0000256" key="10">
    <source>
        <dbReference type="ARBA" id="ARBA00033171"/>
    </source>
</evidence>
<dbReference type="InterPro" id="IPR015168">
    <property type="entry name" value="SsuA/THI5"/>
</dbReference>
<dbReference type="AlphaFoldDB" id="A0A1H6CTB9"/>
<comment type="pathway">
    <text evidence="2">Cofactor biosynthesis; thiamine diphosphate biosynthesis.</text>
</comment>
<dbReference type="GO" id="GO:0046872">
    <property type="term" value="F:metal ion binding"/>
    <property type="evidence" value="ECO:0007669"/>
    <property type="project" value="UniProtKB-KW"/>
</dbReference>
<accession>A0A1H6CTB9</accession>
<evidence type="ECO:0000256" key="1">
    <source>
        <dbReference type="ARBA" id="ARBA00003469"/>
    </source>
</evidence>
<feature type="chain" id="PRO_5009295225" description="Thiamine pyrimidine synthase" evidence="12">
    <location>
        <begin position="34"/>
        <end position="337"/>
    </location>
</feature>
<keyword evidence="7" id="KW-0663">Pyridoxal phosphate</keyword>
<dbReference type="Gene3D" id="3.40.190.10">
    <property type="entry name" value="Periplasmic binding protein-like II"/>
    <property type="match status" value="2"/>
</dbReference>
<comment type="similarity">
    <text evidence="3">Belongs to the NMT1/THI5 family.</text>
</comment>
<evidence type="ECO:0000313" key="15">
    <source>
        <dbReference type="Proteomes" id="UP000236743"/>
    </source>
</evidence>
<evidence type="ECO:0000256" key="6">
    <source>
        <dbReference type="ARBA" id="ARBA00022723"/>
    </source>
</evidence>
<keyword evidence="8" id="KW-0784">Thiamine biosynthesis</keyword>
<dbReference type="GO" id="GO:0009228">
    <property type="term" value="P:thiamine biosynthetic process"/>
    <property type="evidence" value="ECO:0007669"/>
    <property type="project" value="UniProtKB-KW"/>
</dbReference>
<dbReference type="Proteomes" id="UP000236743">
    <property type="component" value="Unassembled WGS sequence"/>
</dbReference>
<dbReference type="InterPro" id="IPR027939">
    <property type="entry name" value="NMT1/THI5"/>
</dbReference>
<proteinExistence type="inferred from homology"/>
<dbReference type="PANTHER" id="PTHR31528:SF1">
    <property type="entry name" value="4-AMINO-5-HYDROXYMETHYL-2-METHYLPYRIMIDINE PHOSPHATE SYNTHASE THI11-RELATED"/>
    <property type="match status" value="1"/>
</dbReference>
<keyword evidence="5" id="KW-0808">Transferase</keyword>
<evidence type="ECO:0000256" key="2">
    <source>
        <dbReference type="ARBA" id="ARBA00004948"/>
    </source>
</evidence>
<feature type="domain" description="SsuA/THI5-like" evidence="13">
    <location>
        <begin position="49"/>
        <end position="261"/>
    </location>
</feature>
<evidence type="ECO:0000256" key="5">
    <source>
        <dbReference type="ARBA" id="ARBA00022679"/>
    </source>
</evidence>
<sequence length="337" mass="35726">MTRRIPLIAASLRTVLRAGTLAAATWAASPVAAQPLTPVKVLLDWAWLPYHAPFLIAQERGFYKEAGLDVALEQGRGSATTALLLSQGGFDIAHLNITNAAQMIGKGGTLKVVALYQHKTAAAFIGIKGKVKLEGAQSLKGIKIGSTPGGSDALSLRIFARANGMKTTDLNVVSLDSNAKTTALFGNTIDVVSGDSPAYNSYVRATAQEPETFLLADAGVPLLGFGFAANNAYLTKNPEIVRKFLAATKRGFIEAAKDNKAACELIQAKVHLAGTVERCVDYNQGLLALSTQPGAPDWGLQSEEEWTKLLATLKSVGELPGDDRPASAFYTNEFLPK</sequence>
<evidence type="ECO:0000256" key="8">
    <source>
        <dbReference type="ARBA" id="ARBA00022977"/>
    </source>
</evidence>
<dbReference type="OrthoDB" id="5372616at2"/>
<reference evidence="14 15" key="1">
    <citation type="submission" date="2016-10" db="EMBL/GenBank/DDBJ databases">
        <authorList>
            <person name="de Groot N.N."/>
        </authorList>
    </citation>
    <scope>NUCLEOTIDE SEQUENCE [LARGE SCALE GENOMIC DNA]</scope>
    <source>
        <strain evidence="14 15">DSM 26656</strain>
    </source>
</reference>
<protein>
    <recommendedName>
        <fullName evidence="10">Thiamine pyrimidine synthase</fullName>
    </recommendedName>
</protein>
<feature type="signal peptide" evidence="12">
    <location>
        <begin position="1"/>
        <end position="33"/>
    </location>
</feature>
<keyword evidence="12" id="KW-0732">Signal</keyword>
<name>A0A1H6CTB9_9HYPH</name>
<organism evidence="14 15">
    <name type="scientific">Bosea lathyri</name>
    <dbReference type="NCBI Taxonomy" id="1036778"/>
    <lineage>
        <taxon>Bacteria</taxon>
        <taxon>Pseudomonadati</taxon>
        <taxon>Pseudomonadota</taxon>
        <taxon>Alphaproteobacteria</taxon>
        <taxon>Hyphomicrobiales</taxon>
        <taxon>Boseaceae</taxon>
        <taxon>Bosea</taxon>
    </lineage>
</organism>
<evidence type="ECO:0000256" key="4">
    <source>
        <dbReference type="ARBA" id="ARBA00011738"/>
    </source>
</evidence>
<evidence type="ECO:0000256" key="3">
    <source>
        <dbReference type="ARBA" id="ARBA00009406"/>
    </source>
</evidence>
<dbReference type="GO" id="GO:0016740">
    <property type="term" value="F:transferase activity"/>
    <property type="evidence" value="ECO:0007669"/>
    <property type="project" value="UniProtKB-KW"/>
</dbReference>
<evidence type="ECO:0000259" key="13">
    <source>
        <dbReference type="Pfam" id="PF09084"/>
    </source>
</evidence>
<keyword evidence="9" id="KW-0408">Iron</keyword>
<keyword evidence="15" id="KW-1185">Reference proteome</keyword>